<evidence type="ECO:0000313" key="12">
    <source>
        <dbReference type="EMBL" id="GIJ66189.1"/>
    </source>
</evidence>
<evidence type="ECO:0000256" key="7">
    <source>
        <dbReference type="ARBA" id="ARBA00023204"/>
    </source>
</evidence>
<dbReference type="FunFam" id="1.10.10.10:FF:000214">
    <property type="entry name" value="Methylated-DNA--protein-cysteine methyltransferase"/>
    <property type="match status" value="1"/>
</dbReference>
<organism evidence="12 13">
    <name type="scientific">Virgisporangium ochraceum</name>
    <dbReference type="NCBI Taxonomy" id="65505"/>
    <lineage>
        <taxon>Bacteria</taxon>
        <taxon>Bacillati</taxon>
        <taxon>Actinomycetota</taxon>
        <taxon>Actinomycetes</taxon>
        <taxon>Micromonosporales</taxon>
        <taxon>Micromonosporaceae</taxon>
        <taxon>Virgisporangium</taxon>
    </lineage>
</organism>
<feature type="domain" description="Methylated-DNA-[protein]-cysteine S-methyltransferase DNA binding" evidence="10">
    <location>
        <begin position="80"/>
        <end position="159"/>
    </location>
</feature>
<keyword evidence="13" id="KW-1185">Reference proteome</keyword>
<name>A0A8J4E988_9ACTN</name>
<comment type="subcellular location">
    <subcellularLocation>
        <location evidence="9">Cytoplasm</location>
    </subcellularLocation>
</comment>
<dbReference type="InterPro" id="IPR036388">
    <property type="entry name" value="WH-like_DNA-bd_sf"/>
</dbReference>
<dbReference type="InterPro" id="IPR036217">
    <property type="entry name" value="MethylDNA_cys_MeTrfase_DNAb"/>
</dbReference>
<comment type="miscellaneous">
    <text evidence="9">This enzyme catalyzes only one turnover and therefore is not strictly catalytic. According to one definition, an enzyme is a biocatalyst that acts repeatedly and over many reaction cycles.</text>
</comment>
<dbReference type="Proteomes" id="UP000635606">
    <property type="component" value="Unassembled WGS sequence"/>
</dbReference>
<comment type="catalytic activity">
    <reaction evidence="1 9">
        <text>a 4-O-methyl-thymidine in DNA + L-cysteinyl-[protein] = a thymidine in DNA + S-methyl-L-cysteinyl-[protein]</text>
        <dbReference type="Rhea" id="RHEA:53428"/>
        <dbReference type="Rhea" id="RHEA-COMP:10131"/>
        <dbReference type="Rhea" id="RHEA-COMP:10132"/>
        <dbReference type="Rhea" id="RHEA-COMP:13555"/>
        <dbReference type="Rhea" id="RHEA-COMP:13556"/>
        <dbReference type="ChEBI" id="CHEBI:29950"/>
        <dbReference type="ChEBI" id="CHEBI:82612"/>
        <dbReference type="ChEBI" id="CHEBI:137386"/>
        <dbReference type="ChEBI" id="CHEBI:137387"/>
        <dbReference type="EC" id="2.1.1.63"/>
    </reaction>
</comment>
<dbReference type="Pfam" id="PF01035">
    <property type="entry name" value="DNA_binding_1"/>
    <property type="match status" value="1"/>
</dbReference>
<dbReference type="EC" id="2.1.1.63" evidence="9"/>
<comment type="similarity">
    <text evidence="2 9">Belongs to the MGMT family.</text>
</comment>
<proteinExistence type="inferred from homology"/>
<evidence type="ECO:0000256" key="8">
    <source>
        <dbReference type="ARBA" id="ARBA00049348"/>
    </source>
</evidence>
<protein>
    <recommendedName>
        <fullName evidence="9">Methylated-DNA--protein-cysteine methyltransferase</fullName>
        <ecNumber evidence="9">2.1.1.63</ecNumber>
    </recommendedName>
    <alternativeName>
        <fullName evidence="9">6-O-methylguanine-DNA methyltransferase</fullName>
        <shortName evidence="9">MGMT</shortName>
    </alternativeName>
    <alternativeName>
        <fullName evidence="9">O-6-methylguanine-DNA-alkyltransferase</fullName>
    </alternativeName>
</protein>
<comment type="catalytic activity">
    <reaction evidence="8 9">
        <text>a 6-O-methyl-2'-deoxyguanosine in DNA + L-cysteinyl-[protein] = S-methyl-L-cysteinyl-[protein] + a 2'-deoxyguanosine in DNA</text>
        <dbReference type="Rhea" id="RHEA:24000"/>
        <dbReference type="Rhea" id="RHEA-COMP:10131"/>
        <dbReference type="Rhea" id="RHEA-COMP:10132"/>
        <dbReference type="Rhea" id="RHEA-COMP:11367"/>
        <dbReference type="Rhea" id="RHEA-COMP:11368"/>
        <dbReference type="ChEBI" id="CHEBI:29950"/>
        <dbReference type="ChEBI" id="CHEBI:82612"/>
        <dbReference type="ChEBI" id="CHEBI:85445"/>
        <dbReference type="ChEBI" id="CHEBI:85448"/>
        <dbReference type="EC" id="2.1.1.63"/>
    </reaction>
</comment>
<dbReference type="Gene3D" id="3.30.160.70">
    <property type="entry name" value="Methylated DNA-protein cysteine methyltransferase domain"/>
    <property type="match status" value="1"/>
</dbReference>
<comment type="caution">
    <text evidence="12">The sequence shown here is derived from an EMBL/GenBank/DDBJ whole genome shotgun (WGS) entry which is preliminary data.</text>
</comment>
<comment type="function">
    <text evidence="9">Involved in the cellular defense against the biological effects of O6-methylguanine (O6-MeG) and O4-methylthymine (O4-MeT) in DNA. Repairs the methylated nucleobase in DNA by stoichiometrically transferring the methyl group to a cysteine residue in the enzyme. This is a suicide reaction: the enzyme is irreversibly inactivated.</text>
</comment>
<evidence type="ECO:0000256" key="5">
    <source>
        <dbReference type="ARBA" id="ARBA00022679"/>
    </source>
</evidence>
<dbReference type="PANTHER" id="PTHR10815">
    <property type="entry name" value="METHYLATED-DNA--PROTEIN-CYSTEINE METHYLTRANSFERASE"/>
    <property type="match status" value="1"/>
</dbReference>
<keyword evidence="3 9" id="KW-0963">Cytoplasm</keyword>
<sequence>MGAMRWAKVPSPIGEIGVAVDGDGADERVCGVQFQGAPPGRGLVEEPDGLLAAAAEQLTEYFEGTLTEFDLPLVVRSGSEFERKVWDRIAAIKYGETTTYGSIATELGDPGAARAVGIACNHNPLPIVVPCHRVVGAGGKLVGFGGGLPRKVHLLELEARVTIEAAFR</sequence>
<evidence type="ECO:0000256" key="3">
    <source>
        <dbReference type="ARBA" id="ARBA00022490"/>
    </source>
</evidence>
<dbReference type="AlphaFoldDB" id="A0A8J4E988"/>
<keyword evidence="6 9" id="KW-0227">DNA damage</keyword>
<dbReference type="InterPro" id="IPR001497">
    <property type="entry name" value="MethylDNA_cys_MeTrfase_AS"/>
</dbReference>
<reference evidence="12" key="1">
    <citation type="submission" date="2021-01" db="EMBL/GenBank/DDBJ databases">
        <title>Whole genome shotgun sequence of Virgisporangium ochraceum NBRC 16418.</title>
        <authorList>
            <person name="Komaki H."/>
            <person name="Tamura T."/>
        </authorList>
    </citation>
    <scope>NUCLEOTIDE SEQUENCE</scope>
    <source>
        <strain evidence="12">NBRC 16418</strain>
    </source>
</reference>
<dbReference type="InterPro" id="IPR014048">
    <property type="entry name" value="MethylDNA_cys_MeTrfase_DNA-bd"/>
</dbReference>
<dbReference type="CDD" id="cd06445">
    <property type="entry name" value="ATase"/>
    <property type="match status" value="1"/>
</dbReference>
<evidence type="ECO:0000313" key="13">
    <source>
        <dbReference type="Proteomes" id="UP000635606"/>
    </source>
</evidence>
<dbReference type="SUPFAM" id="SSF53155">
    <property type="entry name" value="Methylated DNA-protein cysteine methyltransferase domain"/>
    <property type="match status" value="1"/>
</dbReference>
<evidence type="ECO:0000256" key="9">
    <source>
        <dbReference type="HAMAP-Rule" id="MF_00772"/>
    </source>
</evidence>
<evidence type="ECO:0000256" key="2">
    <source>
        <dbReference type="ARBA" id="ARBA00008711"/>
    </source>
</evidence>
<dbReference type="HAMAP" id="MF_00772">
    <property type="entry name" value="OGT"/>
    <property type="match status" value="1"/>
</dbReference>
<gene>
    <name evidence="12" type="primary">ogt</name>
    <name evidence="12" type="ORF">Voc01_011060</name>
</gene>
<dbReference type="EMBL" id="BOPH01000016">
    <property type="protein sequence ID" value="GIJ66189.1"/>
    <property type="molecule type" value="Genomic_DNA"/>
</dbReference>
<feature type="domain" description="Methylguanine DNA methyltransferase ribonuclease-like" evidence="11">
    <location>
        <begin position="4"/>
        <end position="73"/>
    </location>
</feature>
<keyword evidence="4 9" id="KW-0489">Methyltransferase</keyword>
<accession>A0A8J4E988</accession>
<dbReference type="PROSITE" id="PS00374">
    <property type="entry name" value="MGMT"/>
    <property type="match status" value="1"/>
</dbReference>
<feature type="active site" description="Nucleophile; methyl group acceptor" evidence="9">
    <location>
        <position position="131"/>
    </location>
</feature>
<dbReference type="InterPro" id="IPR008332">
    <property type="entry name" value="MethylG_MeTrfase_N"/>
</dbReference>
<dbReference type="InterPro" id="IPR036631">
    <property type="entry name" value="MGMT_N_sf"/>
</dbReference>
<evidence type="ECO:0000256" key="1">
    <source>
        <dbReference type="ARBA" id="ARBA00001286"/>
    </source>
</evidence>
<dbReference type="Gene3D" id="1.10.10.10">
    <property type="entry name" value="Winged helix-like DNA-binding domain superfamily/Winged helix DNA-binding domain"/>
    <property type="match status" value="1"/>
</dbReference>
<evidence type="ECO:0000256" key="6">
    <source>
        <dbReference type="ARBA" id="ARBA00022763"/>
    </source>
</evidence>
<evidence type="ECO:0000259" key="11">
    <source>
        <dbReference type="Pfam" id="PF02870"/>
    </source>
</evidence>
<dbReference type="SUPFAM" id="SSF46767">
    <property type="entry name" value="Methylated DNA-protein cysteine methyltransferase, C-terminal domain"/>
    <property type="match status" value="1"/>
</dbReference>
<dbReference type="InterPro" id="IPR023546">
    <property type="entry name" value="MGMT"/>
</dbReference>
<dbReference type="GO" id="GO:0032259">
    <property type="term" value="P:methylation"/>
    <property type="evidence" value="ECO:0007669"/>
    <property type="project" value="UniProtKB-KW"/>
</dbReference>
<dbReference type="NCBIfam" id="TIGR00589">
    <property type="entry name" value="ogt"/>
    <property type="match status" value="1"/>
</dbReference>
<evidence type="ECO:0000256" key="4">
    <source>
        <dbReference type="ARBA" id="ARBA00022603"/>
    </source>
</evidence>
<dbReference type="GO" id="GO:0005737">
    <property type="term" value="C:cytoplasm"/>
    <property type="evidence" value="ECO:0007669"/>
    <property type="project" value="UniProtKB-SubCell"/>
</dbReference>
<dbReference type="GO" id="GO:0006307">
    <property type="term" value="P:DNA alkylation repair"/>
    <property type="evidence" value="ECO:0007669"/>
    <property type="project" value="UniProtKB-UniRule"/>
</dbReference>
<dbReference type="GO" id="GO:0003908">
    <property type="term" value="F:methylated-DNA-[protein]-cysteine S-methyltransferase activity"/>
    <property type="evidence" value="ECO:0007669"/>
    <property type="project" value="UniProtKB-UniRule"/>
</dbReference>
<dbReference type="PANTHER" id="PTHR10815:SF5">
    <property type="entry name" value="METHYLATED-DNA--PROTEIN-CYSTEINE METHYLTRANSFERASE"/>
    <property type="match status" value="1"/>
</dbReference>
<keyword evidence="5 9" id="KW-0808">Transferase</keyword>
<evidence type="ECO:0000259" key="10">
    <source>
        <dbReference type="Pfam" id="PF01035"/>
    </source>
</evidence>
<dbReference type="Pfam" id="PF02870">
    <property type="entry name" value="Methyltransf_1N"/>
    <property type="match status" value="1"/>
</dbReference>
<keyword evidence="7 9" id="KW-0234">DNA repair</keyword>